<evidence type="ECO:0000256" key="2">
    <source>
        <dbReference type="SAM" id="SignalP"/>
    </source>
</evidence>
<proteinExistence type="predicted"/>
<dbReference type="AlphaFoldDB" id="A0A914QDN9"/>
<keyword evidence="1" id="KW-0812">Transmembrane</keyword>
<feature type="signal peptide" evidence="2">
    <location>
        <begin position="1"/>
        <end position="24"/>
    </location>
</feature>
<keyword evidence="1" id="KW-1133">Transmembrane helix</keyword>
<evidence type="ECO:0000313" key="4">
    <source>
        <dbReference type="WBParaSite" id="PDA_v2.g25298.t1"/>
    </source>
</evidence>
<protein>
    <submittedName>
        <fullName evidence="4">Uncharacterized protein</fullName>
    </submittedName>
</protein>
<evidence type="ECO:0000256" key="1">
    <source>
        <dbReference type="SAM" id="Phobius"/>
    </source>
</evidence>
<accession>A0A914QDN9</accession>
<dbReference type="WBParaSite" id="PDA_v2.g25298.t1">
    <property type="protein sequence ID" value="PDA_v2.g25298.t1"/>
    <property type="gene ID" value="PDA_v2.g25298"/>
</dbReference>
<feature type="chain" id="PRO_5037686871" evidence="2">
    <location>
        <begin position="25"/>
        <end position="145"/>
    </location>
</feature>
<sequence length="145" mass="16502">MKFLSTLFFFGLTVGIFITGATSADGFPDTTDETYPDYDVSNSSVVDFFNQTNVTLLPLQPIPYENKSVCYTNEEEAERIVCRVGKPWPEYVHFAYAFGIWTMLGLYWFIAIISIISMFVCCYPTPIKYQYSGESINSRKGVSKK</sequence>
<feature type="transmembrane region" description="Helical" evidence="1">
    <location>
        <begin position="94"/>
        <end position="123"/>
    </location>
</feature>
<keyword evidence="3" id="KW-1185">Reference proteome</keyword>
<evidence type="ECO:0000313" key="3">
    <source>
        <dbReference type="Proteomes" id="UP000887578"/>
    </source>
</evidence>
<keyword evidence="2" id="KW-0732">Signal</keyword>
<keyword evidence="1" id="KW-0472">Membrane</keyword>
<name>A0A914QDN9_9BILA</name>
<organism evidence="3 4">
    <name type="scientific">Panagrolaimus davidi</name>
    <dbReference type="NCBI Taxonomy" id="227884"/>
    <lineage>
        <taxon>Eukaryota</taxon>
        <taxon>Metazoa</taxon>
        <taxon>Ecdysozoa</taxon>
        <taxon>Nematoda</taxon>
        <taxon>Chromadorea</taxon>
        <taxon>Rhabditida</taxon>
        <taxon>Tylenchina</taxon>
        <taxon>Panagrolaimomorpha</taxon>
        <taxon>Panagrolaimoidea</taxon>
        <taxon>Panagrolaimidae</taxon>
        <taxon>Panagrolaimus</taxon>
    </lineage>
</organism>
<reference evidence="4" key="1">
    <citation type="submission" date="2022-11" db="UniProtKB">
        <authorList>
            <consortium name="WormBaseParasite"/>
        </authorList>
    </citation>
    <scope>IDENTIFICATION</scope>
</reference>
<dbReference type="Proteomes" id="UP000887578">
    <property type="component" value="Unplaced"/>
</dbReference>